<proteinExistence type="predicted"/>
<dbReference type="RefSeq" id="WP_174135971.1">
    <property type="nucleotide sequence ID" value="NZ_JABUFE010000002.1"/>
</dbReference>
<dbReference type="EMBL" id="JABUFE010000002">
    <property type="protein sequence ID" value="NSX54201.1"/>
    <property type="molecule type" value="Genomic_DNA"/>
</dbReference>
<feature type="transmembrane region" description="Helical" evidence="1">
    <location>
        <begin position="35"/>
        <end position="55"/>
    </location>
</feature>
<feature type="chain" id="PRO_5046050549" evidence="2">
    <location>
        <begin position="20"/>
        <end position="69"/>
    </location>
</feature>
<accession>A0ABX2IVA2</accession>
<evidence type="ECO:0000256" key="2">
    <source>
        <dbReference type="SAM" id="SignalP"/>
    </source>
</evidence>
<gene>
    <name evidence="3" type="ORF">HRQ87_05240</name>
</gene>
<evidence type="ECO:0000313" key="4">
    <source>
        <dbReference type="Proteomes" id="UP000777935"/>
    </source>
</evidence>
<keyword evidence="1" id="KW-0472">Membrane</keyword>
<reference evidence="3 4" key="1">
    <citation type="submission" date="2020-06" db="EMBL/GenBank/DDBJ databases">
        <title>Sulfitobacter algicola sp. nov., isolated from green algae.</title>
        <authorList>
            <person name="Wang C."/>
        </authorList>
    </citation>
    <scope>NUCLEOTIDE SEQUENCE [LARGE SCALE GENOMIC DNA]</scope>
    <source>
        <strain evidence="3 4">1151</strain>
    </source>
</reference>
<dbReference type="Proteomes" id="UP000777935">
    <property type="component" value="Unassembled WGS sequence"/>
</dbReference>
<keyword evidence="4" id="KW-1185">Reference proteome</keyword>
<keyword evidence="1" id="KW-0812">Transmembrane</keyword>
<evidence type="ECO:0000256" key="1">
    <source>
        <dbReference type="SAM" id="Phobius"/>
    </source>
</evidence>
<keyword evidence="2" id="KW-0732">Signal</keyword>
<comment type="caution">
    <text evidence="3">The sequence shown here is derived from an EMBL/GenBank/DDBJ whole genome shotgun (WGS) entry which is preliminary data.</text>
</comment>
<protein>
    <submittedName>
        <fullName evidence="3">Uncharacterized protein</fullName>
    </submittedName>
</protein>
<sequence length="69" mass="6997">MKTLLSTMTAVLAAAPALAHHQDLGSASHASSGTNMMIGIVLIALVAGILAFRHLRGAGHQVGRSNHSG</sequence>
<organism evidence="3 4">
    <name type="scientific">Parasulfitobacter algicola</name>
    <dbReference type="NCBI Taxonomy" id="2614809"/>
    <lineage>
        <taxon>Bacteria</taxon>
        <taxon>Pseudomonadati</taxon>
        <taxon>Pseudomonadota</taxon>
        <taxon>Alphaproteobacteria</taxon>
        <taxon>Rhodobacterales</taxon>
        <taxon>Roseobacteraceae</taxon>
        <taxon>Parasulfitobacter</taxon>
    </lineage>
</organism>
<evidence type="ECO:0000313" key="3">
    <source>
        <dbReference type="EMBL" id="NSX54201.1"/>
    </source>
</evidence>
<name>A0ABX2IVA2_9RHOB</name>
<feature type="signal peptide" evidence="2">
    <location>
        <begin position="1"/>
        <end position="19"/>
    </location>
</feature>
<keyword evidence="1" id="KW-1133">Transmembrane helix</keyword>